<keyword evidence="1" id="KW-0732">Signal</keyword>
<name>A0AAC9LF97_9PSEU</name>
<dbReference type="Gene3D" id="3.40.190.10">
    <property type="entry name" value="Periplasmic binding protein-like II"/>
    <property type="match status" value="2"/>
</dbReference>
<dbReference type="InterPro" id="IPR006059">
    <property type="entry name" value="SBP"/>
</dbReference>
<organism evidence="2 3">
    <name type="scientific">Actinoalloteichus fjordicus</name>
    <dbReference type="NCBI Taxonomy" id="1612552"/>
    <lineage>
        <taxon>Bacteria</taxon>
        <taxon>Bacillati</taxon>
        <taxon>Actinomycetota</taxon>
        <taxon>Actinomycetes</taxon>
        <taxon>Pseudonocardiales</taxon>
        <taxon>Pseudonocardiaceae</taxon>
        <taxon>Actinoalloteichus</taxon>
    </lineage>
</organism>
<feature type="chain" id="PRO_5042204397" evidence="1">
    <location>
        <begin position="27"/>
        <end position="426"/>
    </location>
</feature>
<dbReference type="SUPFAM" id="SSF53850">
    <property type="entry name" value="Periplasmic binding protein-like II"/>
    <property type="match status" value="1"/>
</dbReference>
<dbReference type="PANTHER" id="PTHR43649:SF30">
    <property type="entry name" value="ABC TRANSPORTER SUBSTRATE-BINDING PROTEIN"/>
    <property type="match status" value="1"/>
</dbReference>
<dbReference type="PANTHER" id="PTHR43649">
    <property type="entry name" value="ARABINOSE-BINDING PROTEIN-RELATED"/>
    <property type="match status" value="1"/>
</dbReference>
<dbReference type="KEGG" id="acad:UA74_23825"/>
<evidence type="ECO:0000256" key="1">
    <source>
        <dbReference type="SAM" id="SignalP"/>
    </source>
</evidence>
<evidence type="ECO:0000313" key="2">
    <source>
        <dbReference type="EMBL" id="APU16783.1"/>
    </source>
</evidence>
<accession>A0AAC9LF97</accession>
<dbReference type="PROSITE" id="PS51257">
    <property type="entry name" value="PROKAR_LIPOPROTEIN"/>
    <property type="match status" value="1"/>
</dbReference>
<keyword evidence="2" id="KW-0813">Transport</keyword>
<keyword evidence="2" id="KW-0762">Sugar transport</keyword>
<dbReference type="RefSeq" id="WP_157434415.1">
    <property type="nucleotide sequence ID" value="NZ_CP016076.1"/>
</dbReference>
<dbReference type="EMBL" id="CP016076">
    <property type="protein sequence ID" value="APU16783.1"/>
    <property type="molecule type" value="Genomic_DNA"/>
</dbReference>
<reference evidence="3" key="1">
    <citation type="submission" date="2016-06" db="EMBL/GenBank/DDBJ databases">
        <title>Complete genome sequence of Actinoalloteichus fjordicus DSM 46855 (=ADI127-17), type strain of the new species Actinoalloteichus fjordicus.</title>
        <authorList>
            <person name="Ruckert C."/>
            <person name="Nouioui I."/>
            <person name="Willmese J."/>
            <person name="van Wezel G."/>
            <person name="Klenk H.-P."/>
            <person name="Kalinowski J."/>
            <person name="Zotchev S.B."/>
        </authorList>
    </citation>
    <scope>NUCLEOTIDE SEQUENCE [LARGE SCALE GENOMIC DNA]</scope>
    <source>
        <strain evidence="3">ADI127-7</strain>
    </source>
</reference>
<proteinExistence type="predicted"/>
<dbReference type="AlphaFoldDB" id="A0AAC9LF97"/>
<feature type="signal peptide" evidence="1">
    <location>
        <begin position="1"/>
        <end position="26"/>
    </location>
</feature>
<dbReference type="Proteomes" id="UP000185511">
    <property type="component" value="Chromosome"/>
</dbReference>
<evidence type="ECO:0000313" key="3">
    <source>
        <dbReference type="Proteomes" id="UP000185511"/>
    </source>
</evidence>
<keyword evidence="3" id="KW-1185">Reference proteome</keyword>
<protein>
    <submittedName>
        <fullName evidence="2">ABC-type sugar transport system, periplasmic component</fullName>
    </submittedName>
</protein>
<gene>
    <name evidence="2" type="ORF">UA74_23825</name>
</gene>
<dbReference type="Pfam" id="PF01547">
    <property type="entry name" value="SBP_bac_1"/>
    <property type="match status" value="1"/>
</dbReference>
<dbReference type="InterPro" id="IPR050490">
    <property type="entry name" value="Bact_solute-bd_prot1"/>
</dbReference>
<sequence>MSRSRWQRTGAMVIALAVGSTLTACGDTAEDGAVEISFHWWGNDDRAEATQAAVDLFMAENPDITVSVSFADYNAYVERLSTQVAGGNSPDVVQTDMPFLREFADRGVLADLGEHVGSEIDTGDLPTSLIDGASIDGVLYAIPAGQNTQTLLYDVEQWEAAEVEPPSAGWTWDDFEEAGSRIHEATDGEVYGYSDFGGFSDWFDFWLRQDGKSLYDPEGALGFEEADLVEFWTWTKSLQASGVVTPAEVTTTFNGSIDTSPLVLGRSAAEFNYDSSAPSYHASSDGLVELAPWPTDTDSTGMLAASASMYSIGSSSDHPVESAMLIDFLVNDVEAGQALGVVRSMPPNAAVREAIGTDLDGANQQVFDYQESVADLMGEAPNAPPTGAGSVKRSFTVIYDSYNFGGMSVEDAAAQLMNEARQSLDG</sequence>